<gene>
    <name evidence="2" type="ORF">F3B53_15785</name>
</gene>
<evidence type="ECO:0000313" key="2">
    <source>
        <dbReference type="EMBL" id="KAB1324949.1"/>
    </source>
</evidence>
<dbReference type="RefSeq" id="WP_055234719.1">
    <property type="nucleotide sequence ID" value="NZ_CP113514.1"/>
</dbReference>
<evidence type="ECO:0000256" key="1">
    <source>
        <dbReference type="SAM" id="Phobius"/>
    </source>
</evidence>
<feature type="transmembrane region" description="Helical" evidence="1">
    <location>
        <begin position="52"/>
        <end position="72"/>
    </location>
</feature>
<feature type="transmembrane region" description="Helical" evidence="1">
    <location>
        <begin position="226"/>
        <end position="247"/>
    </location>
</feature>
<proteinExistence type="predicted"/>
<evidence type="ECO:0000313" key="3">
    <source>
        <dbReference type="Proteomes" id="UP000375690"/>
    </source>
</evidence>
<dbReference type="EMBL" id="VWFC01000019">
    <property type="protein sequence ID" value="KAB1324949.1"/>
    <property type="molecule type" value="Genomic_DNA"/>
</dbReference>
<reference evidence="2 3" key="1">
    <citation type="journal article" date="2019" name="Nat. Med.">
        <title>A library of human gut bacterial isolates paired with longitudinal multiomics data enables mechanistic microbiome research.</title>
        <authorList>
            <person name="Poyet M."/>
            <person name="Groussin M."/>
            <person name="Gibbons S.M."/>
            <person name="Avila-Pacheco J."/>
            <person name="Jiang X."/>
            <person name="Kearney S.M."/>
            <person name="Perrotta A.R."/>
            <person name="Berdy B."/>
            <person name="Zhao S."/>
            <person name="Lieberman T.D."/>
            <person name="Swanson P.K."/>
            <person name="Smith M."/>
            <person name="Roesemann S."/>
            <person name="Alexander J.E."/>
            <person name="Rich S.A."/>
            <person name="Livny J."/>
            <person name="Vlamakis H."/>
            <person name="Clish C."/>
            <person name="Bullock K."/>
            <person name="Deik A."/>
            <person name="Scott J."/>
            <person name="Pierce K.A."/>
            <person name="Xavier R.J."/>
            <person name="Alm E.J."/>
        </authorList>
    </citation>
    <scope>NUCLEOTIDE SEQUENCE [LARGE SCALE GENOMIC DNA]</scope>
    <source>
        <strain evidence="2 3">BIOML-A2</strain>
    </source>
</reference>
<organism evidence="2 3">
    <name type="scientific">Bacteroides ovatus</name>
    <dbReference type="NCBI Taxonomy" id="28116"/>
    <lineage>
        <taxon>Bacteria</taxon>
        <taxon>Pseudomonadati</taxon>
        <taxon>Bacteroidota</taxon>
        <taxon>Bacteroidia</taxon>
        <taxon>Bacteroidales</taxon>
        <taxon>Bacteroidaceae</taxon>
        <taxon>Bacteroides</taxon>
    </lineage>
</organism>
<dbReference type="AlphaFoldDB" id="A0A6A1XET2"/>
<feature type="transmembrane region" description="Helical" evidence="1">
    <location>
        <begin position="147"/>
        <end position="165"/>
    </location>
</feature>
<name>A0A6A1XET2_BACOV</name>
<protein>
    <submittedName>
        <fullName evidence="2">Oligosaccharide repeat unit polymerase</fullName>
    </submittedName>
</protein>
<feature type="transmembrane region" description="Helical" evidence="1">
    <location>
        <begin position="92"/>
        <end position="112"/>
    </location>
</feature>
<dbReference type="Proteomes" id="UP000375690">
    <property type="component" value="Unassembled WGS sequence"/>
</dbReference>
<dbReference type="NCBIfam" id="TIGR04370">
    <property type="entry name" value="glyco_rpt_poly"/>
    <property type="match status" value="1"/>
</dbReference>
<feature type="transmembrane region" description="Helical" evidence="1">
    <location>
        <begin position="321"/>
        <end position="341"/>
    </location>
</feature>
<keyword evidence="1" id="KW-0812">Transmembrane</keyword>
<feature type="transmembrane region" description="Helical" evidence="1">
    <location>
        <begin position="172"/>
        <end position="189"/>
    </location>
</feature>
<feature type="transmembrane region" description="Helical" evidence="1">
    <location>
        <begin position="195"/>
        <end position="214"/>
    </location>
</feature>
<comment type="caution">
    <text evidence="2">The sequence shown here is derived from an EMBL/GenBank/DDBJ whole genome shotgun (WGS) entry which is preliminary data.</text>
</comment>
<keyword evidence="1" id="KW-0472">Membrane</keyword>
<accession>A0A6A1XET2</accession>
<sequence length="392" mass="44989">MEIVILNSVLYLFTLYKHYKETQKLDFAFVVLAVYAFVAVMGVFYYSMEPSIQGNITLFPLIYLFGIFLIFIYPFRNKGIKIDRFEIENRGLFNIFLIIFLVSSIVSVVSTFSSSYQVFLTNDWDAVYQEEDKIMYNNQFERLAKNITGYGGSLACIISFYYLSLSDIAKKWKYLAIASIVLIIFSGFLNASMMAARGMALKVIFLVLTVFMLFKDRLDSKLTKKVFIYGTLLFIVYFAYSSIIATARFDVVGSNYNANQSMIAYLGMPMLKFDYGIMDSIHSYMHGDFILGTNGNKYYSGLDSILGTHVGTAFCTFIGNLYMDFGPIGTLLIAIVVSAIFSRKIYIKDLADAYIMCFYFQFIMDGVFVYGRGYYFKWLVAIIIYIILKRIK</sequence>
<feature type="transmembrane region" description="Helical" evidence="1">
    <location>
        <begin position="27"/>
        <end position="46"/>
    </location>
</feature>
<feature type="transmembrane region" description="Helical" evidence="1">
    <location>
        <begin position="375"/>
        <end position="391"/>
    </location>
</feature>
<keyword evidence="1" id="KW-1133">Transmembrane helix</keyword>